<reference evidence="1 2" key="1">
    <citation type="submission" date="2019-03" db="EMBL/GenBank/DDBJ databases">
        <title>First draft genome of Liparis tanakae, snailfish: a comprehensive survey of snailfish specific genes.</title>
        <authorList>
            <person name="Kim W."/>
            <person name="Song I."/>
            <person name="Jeong J.-H."/>
            <person name="Kim D."/>
            <person name="Kim S."/>
            <person name="Ryu S."/>
            <person name="Song J.Y."/>
            <person name="Lee S.K."/>
        </authorList>
    </citation>
    <scope>NUCLEOTIDE SEQUENCE [LARGE SCALE GENOMIC DNA]</scope>
    <source>
        <tissue evidence="1">Muscle</tissue>
    </source>
</reference>
<keyword evidence="2" id="KW-1185">Reference proteome</keyword>
<name>A0A4Z2IRU0_9TELE</name>
<gene>
    <name evidence="1" type="ORF">EYF80_009265</name>
</gene>
<dbReference type="Proteomes" id="UP000314294">
    <property type="component" value="Unassembled WGS sequence"/>
</dbReference>
<proteinExistence type="predicted"/>
<organism evidence="1 2">
    <name type="scientific">Liparis tanakae</name>
    <name type="common">Tanaka's snailfish</name>
    <dbReference type="NCBI Taxonomy" id="230148"/>
    <lineage>
        <taxon>Eukaryota</taxon>
        <taxon>Metazoa</taxon>
        <taxon>Chordata</taxon>
        <taxon>Craniata</taxon>
        <taxon>Vertebrata</taxon>
        <taxon>Euteleostomi</taxon>
        <taxon>Actinopterygii</taxon>
        <taxon>Neopterygii</taxon>
        <taxon>Teleostei</taxon>
        <taxon>Neoteleostei</taxon>
        <taxon>Acanthomorphata</taxon>
        <taxon>Eupercaria</taxon>
        <taxon>Perciformes</taxon>
        <taxon>Cottioidei</taxon>
        <taxon>Cottales</taxon>
        <taxon>Liparidae</taxon>
        <taxon>Liparis</taxon>
    </lineage>
</organism>
<accession>A0A4Z2IRU0</accession>
<evidence type="ECO:0000313" key="1">
    <source>
        <dbReference type="EMBL" id="TNN80526.1"/>
    </source>
</evidence>
<comment type="caution">
    <text evidence="1">The sequence shown here is derived from an EMBL/GenBank/DDBJ whole genome shotgun (WGS) entry which is preliminary data.</text>
</comment>
<protein>
    <submittedName>
        <fullName evidence="1">Uncharacterized protein</fullName>
    </submittedName>
</protein>
<dbReference type="AlphaFoldDB" id="A0A4Z2IRU0"/>
<evidence type="ECO:0000313" key="2">
    <source>
        <dbReference type="Proteomes" id="UP000314294"/>
    </source>
</evidence>
<dbReference type="EMBL" id="SRLO01000054">
    <property type="protein sequence ID" value="TNN80526.1"/>
    <property type="molecule type" value="Genomic_DNA"/>
</dbReference>
<sequence length="62" mass="6777">MTPDNPGVSARSCPLCGRAMGDTLSLTTTGSFSWISARSLSHSDWFWKPGWRTTCRRKGSVA</sequence>